<name>A0A7W8XSU4_9HYPH</name>
<dbReference type="RefSeq" id="WP_183938584.1">
    <property type="nucleotide sequence ID" value="NZ_JACHBI010000006.1"/>
</dbReference>
<feature type="binding site" evidence="4">
    <location>
        <begin position="73"/>
        <end position="74"/>
    </location>
    <ligand>
        <name>substrate</name>
    </ligand>
</feature>
<dbReference type="Proteomes" id="UP000549882">
    <property type="component" value="Unassembled WGS sequence"/>
</dbReference>
<evidence type="ECO:0000313" key="6">
    <source>
        <dbReference type="Proteomes" id="UP000549882"/>
    </source>
</evidence>
<evidence type="ECO:0000256" key="3">
    <source>
        <dbReference type="PIRSR" id="PIRSR633199-1"/>
    </source>
</evidence>
<dbReference type="PANTHER" id="PTHR12737">
    <property type="entry name" value="DIMETHYLARGININE DIMETHYLAMINOHYDROLASE"/>
    <property type="match status" value="1"/>
</dbReference>
<evidence type="ECO:0000256" key="4">
    <source>
        <dbReference type="PIRSR" id="PIRSR633199-2"/>
    </source>
</evidence>
<dbReference type="InterPro" id="IPR047863">
    <property type="entry name" value="Ribosomal_uS8_CS"/>
</dbReference>
<sequence>MSSPRSVYRFNSAIVREPSRSVVDGLRAGEHASPTYEGVKAEHDDYIAAMRDAGVKVTVLPALETFPDSIFVEDPALVFTEGAILLRPGAVSRLGEPEAIAPTLRHMFDTVLDLPGNGYVDGGDVLTTPKGVMIGLSARTDKAGAEALAVCIDKLGRKAELVATPEGVLHFKTDCSLLDEETVLSTARLARSGVFKDFRQIIIPEGEEAAANALRVNDVLMVPADHPRTLEMLDKLDYRIVPMKTAEIGKIDAGLSCLSLRWYREAE</sequence>
<dbReference type="InterPro" id="IPR033199">
    <property type="entry name" value="DDAH-like"/>
</dbReference>
<dbReference type="PROSITE" id="PS00053">
    <property type="entry name" value="RIBOSOMAL_S8"/>
    <property type="match status" value="1"/>
</dbReference>
<gene>
    <name evidence="5" type="ORF">GGD50_003572</name>
</gene>
<dbReference type="GO" id="GO:0016403">
    <property type="term" value="F:dimethylargininase activity"/>
    <property type="evidence" value="ECO:0007669"/>
    <property type="project" value="UniProtKB-EC"/>
</dbReference>
<feature type="binding site" evidence="4">
    <location>
        <position position="251"/>
    </location>
    <ligand>
        <name>substrate</name>
    </ligand>
</feature>
<dbReference type="GO" id="GO:0006525">
    <property type="term" value="P:arginine metabolic process"/>
    <property type="evidence" value="ECO:0007669"/>
    <property type="project" value="TreeGrafter"/>
</dbReference>
<feature type="binding site" evidence="4">
    <location>
        <position position="68"/>
    </location>
    <ligand>
        <name>substrate</name>
    </ligand>
</feature>
<dbReference type="SUPFAM" id="SSF55909">
    <property type="entry name" value="Pentein"/>
    <property type="match status" value="1"/>
</dbReference>
<feature type="active site" description="Proton donor" evidence="3">
    <location>
        <position position="170"/>
    </location>
</feature>
<dbReference type="GO" id="GO:0045429">
    <property type="term" value="P:positive regulation of nitric oxide biosynthetic process"/>
    <property type="evidence" value="ECO:0007669"/>
    <property type="project" value="TreeGrafter"/>
</dbReference>
<keyword evidence="2 5" id="KW-0378">Hydrolase</keyword>
<dbReference type="GO" id="GO:0016597">
    <property type="term" value="F:amino acid binding"/>
    <property type="evidence" value="ECO:0007669"/>
    <property type="project" value="TreeGrafter"/>
</dbReference>
<feature type="active site" description="Nucleophile" evidence="3">
    <location>
        <position position="257"/>
    </location>
</feature>
<dbReference type="EC" id="3.5.3.18" evidence="5"/>
<dbReference type="Pfam" id="PF02274">
    <property type="entry name" value="ADI"/>
    <property type="match status" value="1"/>
</dbReference>
<evidence type="ECO:0000256" key="1">
    <source>
        <dbReference type="ARBA" id="ARBA00008532"/>
    </source>
</evidence>
<evidence type="ECO:0000313" key="5">
    <source>
        <dbReference type="EMBL" id="MBB5574943.1"/>
    </source>
</evidence>
<feature type="binding site" evidence="4">
    <location>
        <position position="139"/>
    </location>
    <ligand>
        <name>substrate</name>
    </ligand>
</feature>
<evidence type="ECO:0000256" key="2">
    <source>
        <dbReference type="ARBA" id="ARBA00022801"/>
    </source>
</evidence>
<dbReference type="PANTHER" id="PTHR12737:SF9">
    <property type="entry name" value="DIMETHYLARGININASE"/>
    <property type="match status" value="1"/>
</dbReference>
<comment type="similarity">
    <text evidence="1">Belongs to the DDAH family.</text>
</comment>
<dbReference type="EMBL" id="JACHBI010000006">
    <property type="protein sequence ID" value="MBB5574943.1"/>
    <property type="molecule type" value="Genomic_DNA"/>
</dbReference>
<dbReference type="AlphaFoldDB" id="A0A7W8XSU4"/>
<accession>A0A7W8XSU4</accession>
<organism evidence="5 6">
    <name type="scientific">Rhizobium paranaense</name>
    <dbReference type="NCBI Taxonomy" id="1650438"/>
    <lineage>
        <taxon>Bacteria</taxon>
        <taxon>Pseudomonadati</taxon>
        <taxon>Pseudomonadota</taxon>
        <taxon>Alphaproteobacteria</taxon>
        <taxon>Hyphomicrobiales</taxon>
        <taxon>Rhizobiaceae</taxon>
        <taxon>Rhizobium/Agrobacterium group</taxon>
        <taxon>Rhizobium</taxon>
    </lineage>
</organism>
<feature type="binding site" evidence="4">
    <location>
        <position position="93"/>
    </location>
    <ligand>
        <name>substrate</name>
    </ligand>
</feature>
<comment type="caution">
    <text evidence="5">The sequence shown here is derived from an EMBL/GenBank/DDBJ whole genome shotgun (WGS) entry which is preliminary data.</text>
</comment>
<protein>
    <submittedName>
        <fullName evidence="5">Dimethylargininase</fullName>
        <ecNumber evidence="5">3.5.3.18</ecNumber>
    </submittedName>
</protein>
<proteinExistence type="inferred from homology"/>
<reference evidence="5 6" key="1">
    <citation type="submission" date="2020-08" db="EMBL/GenBank/DDBJ databases">
        <title>Genomic Encyclopedia of Type Strains, Phase IV (KMG-V): Genome sequencing to study the core and pangenomes of soil and plant-associated prokaryotes.</title>
        <authorList>
            <person name="Whitman W."/>
        </authorList>
    </citation>
    <scope>NUCLEOTIDE SEQUENCE [LARGE SCALE GENOMIC DNA]</scope>
    <source>
        <strain evidence="5 6">SEMIA 4064</strain>
    </source>
</reference>
<feature type="binding site" evidence="4">
    <location>
        <position position="26"/>
    </location>
    <ligand>
        <name>substrate</name>
    </ligand>
</feature>
<keyword evidence="6" id="KW-1185">Reference proteome</keyword>
<dbReference type="Gene3D" id="3.75.10.10">
    <property type="entry name" value="L-arginine/glycine Amidinotransferase, Chain A"/>
    <property type="match status" value="1"/>
</dbReference>
<dbReference type="GO" id="GO:0000052">
    <property type="term" value="P:citrulline metabolic process"/>
    <property type="evidence" value="ECO:0007669"/>
    <property type="project" value="TreeGrafter"/>
</dbReference>